<sequence length="1048" mass="117114">MIKRVIHTAITLAVLLVSCRQDDLLDSMPTAHEGYVALRFSADIPAMQEVVTRSVDPDGGGVQDMTLFCFDSYGLFTTTVEAKVTPTGNGAGLTGNFEAEVPENTRTVHFLANQNMSEFKEDKFRNKSEAEVMALLEGSSGRMIYWARFTCDPDNDSKIDAQMADKGNMIKMIRNHAQVSIDNPINGWIEVTGFVAYNTNAFGTVAPYHPEKGFDFEWPGEDDPFVTLPQNDARMSDITDVTTATKQYIFESENSADDPVSIIIRGHVPGESTEKYYRVMLIDEKGDQILIRRNHHYKLNIKGALSFGQENFAAALTAAATNNVWISISDEVNEVEDQNYILTVEKTGYVIDGDATGGTGNYTLSYTVKGKNGTTITKDDKADVSWIDNLVARQNIDNSFEIEDGIGKGSIVISLLPLGNNEKLEGTLLVKKGRLQRKIKVITVKRQAFTPSWVGTQVYGKINENNPTEDRSHVTVMFTIPETCPDELFPMKVYLSANELDIRYEAGMALPVVRNGDKEWYSSGDIKTEPDYKFLYTVEQAGVQRVYFENILSQAAGYKGTLYIEAEHFETMTREFTFSDTRKSITVTGLKAYSADPTQNPDGYADDEYVLYRLVPQKVNAKVQFDLQLMQKQGDEVEDDQRGTPFNAGEKDEFLLYSQYLSDYKDPSEADIVSFDCNFYTDEADMWWRKNNPAGGRMLMFKPIKPGSPTETGKYSIYMYTNRAKSAEVVRIASNQPGNEAVLAADAGDMGIYAGNSYRSVTFELANYNPFRFGARVKYAGEDWKGKDDEPDRSASAADIPEVVTPLVWTYQPEQEVDIAIDVTSFCGSDGNSVDPFGNEFEIYIDAPMLKIDENRLAANKLNGTKLKADPAVPGRFIYTVEADREAERNYGTNAIENIDNTTTISVNQNGERKTLPFITNSIVSAGDITISSNEKQVVYYSKTFRVTNRSITGTLRYATADGVKDVPVGAFVSFERVGNNSRIGSVTVTADGRYELRLRREYEFNWYSDKIELHYEDTAGNVYHKIYDNLAELFAKPDIELQAATGN</sequence>
<gene>
    <name evidence="1" type="ORF">DWW57_07700</name>
</gene>
<organism evidence="1 2">
    <name type="scientific">Odoribacter splanchnicus</name>
    <dbReference type="NCBI Taxonomy" id="28118"/>
    <lineage>
        <taxon>Bacteria</taxon>
        <taxon>Pseudomonadati</taxon>
        <taxon>Bacteroidota</taxon>
        <taxon>Bacteroidia</taxon>
        <taxon>Bacteroidales</taxon>
        <taxon>Odoribacteraceae</taxon>
        <taxon>Odoribacter</taxon>
    </lineage>
</organism>
<dbReference type="Proteomes" id="UP000284243">
    <property type="component" value="Unassembled WGS sequence"/>
</dbReference>
<protein>
    <submittedName>
        <fullName evidence="1">Uncharacterized protein</fullName>
    </submittedName>
</protein>
<dbReference type="RefSeq" id="WP_022161321.1">
    <property type="nucleotide sequence ID" value="NZ_JADMUD010000004.1"/>
</dbReference>
<accession>A0A412TSG1</accession>
<evidence type="ECO:0000313" key="1">
    <source>
        <dbReference type="EMBL" id="RGU56746.1"/>
    </source>
</evidence>
<comment type="caution">
    <text evidence="1">The sequence shown here is derived from an EMBL/GenBank/DDBJ whole genome shotgun (WGS) entry which is preliminary data.</text>
</comment>
<name>A0A412TSG1_9BACT</name>
<dbReference type="PROSITE" id="PS51257">
    <property type="entry name" value="PROKAR_LIPOPROTEIN"/>
    <property type="match status" value="1"/>
</dbReference>
<dbReference type="AlphaFoldDB" id="A0A412TSG1"/>
<dbReference type="EMBL" id="QRYC01000008">
    <property type="protein sequence ID" value="RGU56746.1"/>
    <property type="molecule type" value="Genomic_DNA"/>
</dbReference>
<proteinExistence type="predicted"/>
<evidence type="ECO:0000313" key="2">
    <source>
        <dbReference type="Proteomes" id="UP000284243"/>
    </source>
</evidence>
<reference evidence="1 2" key="1">
    <citation type="submission" date="2018-08" db="EMBL/GenBank/DDBJ databases">
        <title>A genome reference for cultivated species of the human gut microbiota.</title>
        <authorList>
            <person name="Zou Y."/>
            <person name="Xue W."/>
            <person name="Luo G."/>
        </authorList>
    </citation>
    <scope>NUCLEOTIDE SEQUENCE [LARGE SCALE GENOMIC DNA]</scope>
    <source>
        <strain evidence="1 2">AF16-14</strain>
    </source>
</reference>